<gene>
    <name evidence="8" type="ORF">METZ01_LOCUS205407</name>
</gene>
<proteinExistence type="inferred from homology"/>
<dbReference type="EMBL" id="UINC01045599">
    <property type="protein sequence ID" value="SVB52553.1"/>
    <property type="molecule type" value="Genomic_DNA"/>
</dbReference>
<feature type="transmembrane region" description="Helical" evidence="7">
    <location>
        <begin position="69"/>
        <end position="90"/>
    </location>
</feature>
<evidence type="ECO:0000256" key="5">
    <source>
        <dbReference type="ARBA" id="ARBA00022989"/>
    </source>
</evidence>
<evidence type="ECO:0000256" key="3">
    <source>
        <dbReference type="ARBA" id="ARBA00022448"/>
    </source>
</evidence>
<reference evidence="8" key="1">
    <citation type="submission" date="2018-05" db="EMBL/GenBank/DDBJ databases">
        <authorList>
            <person name="Lanie J.A."/>
            <person name="Ng W.-L."/>
            <person name="Kazmierczak K.M."/>
            <person name="Andrzejewski T.M."/>
            <person name="Davidsen T.M."/>
            <person name="Wayne K.J."/>
            <person name="Tettelin H."/>
            <person name="Glass J.I."/>
            <person name="Rusch D."/>
            <person name="Podicherti R."/>
            <person name="Tsui H.-C.T."/>
            <person name="Winkler M.E."/>
        </authorList>
    </citation>
    <scope>NUCLEOTIDE SEQUENCE</scope>
</reference>
<sequence length="127" mass="14627">MLDDYYRQYGLVLLLIGVGLAVPLSMLLISRIAQIFHIRPHKPSEVKSDIYECGMETIGGRWVQFNFRYYLFALLFLVFDVTAIFIYPWAINLRELGGGALLTMLAFIAVLGVGWAYAWRKGAFEWR</sequence>
<dbReference type="PANTHER" id="PTHR11058:SF9">
    <property type="entry name" value="NADH-UBIQUINONE OXIDOREDUCTASE CHAIN 3"/>
    <property type="match status" value="1"/>
</dbReference>
<comment type="subcellular location">
    <subcellularLocation>
        <location evidence="1">Membrane</location>
        <topology evidence="1">Multi-pass membrane protein</topology>
    </subcellularLocation>
</comment>
<evidence type="ECO:0000256" key="4">
    <source>
        <dbReference type="ARBA" id="ARBA00022692"/>
    </source>
</evidence>
<dbReference type="AlphaFoldDB" id="A0A382ERE8"/>
<dbReference type="InterPro" id="IPR038430">
    <property type="entry name" value="NDAH_ubi_oxred_su3_sf"/>
</dbReference>
<dbReference type="Gene3D" id="1.20.58.1610">
    <property type="entry name" value="NADH:ubiquinone/plastoquinone oxidoreductase, chain 3"/>
    <property type="match status" value="1"/>
</dbReference>
<evidence type="ECO:0008006" key="9">
    <source>
        <dbReference type="Google" id="ProtNLM"/>
    </source>
</evidence>
<dbReference type="InterPro" id="IPR023043">
    <property type="entry name" value="NAD(P)H_OxRDtase_bac/plastid"/>
</dbReference>
<evidence type="ECO:0000256" key="1">
    <source>
        <dbReference type="ARBA" id="ARBA00004141"/>
    </source>
</evidence>
<dbReference type="HAMAP" id="MF_01394">
    <property type="entry name" value="NDH1_NuoA"/>
    <property type="match status" value="1"/>
</dbReference>
<feature type="transmembrane region" description="Helical" evidence="7">
    <location>
        <begin position="6"/>
        <end position="29"/>
    </location>
</feature>
<evidence type="ECO:0000256" key="7">
    <source>
        <dbReference type="SAM" id="Phobius"/>
    </source>
</evidence>
<evidence type="ECO:0000256" key="2">
    <source>
        <dbReference type="ARBA" id="ARBA00008472"/>
    </source>
</evidence>
<dbReference type="GO" id="GO:0008137">
    <property type="term" value="F:NADH dehydrogenase (ubiquinone) activity"/>
    <property type="evidence" value="ECO:0007669"/>
    <property type="project" value="InterPro"/>
</dbReference>
<name>A0A382ERE8_9ZZZZ</name>
<feature type="transmembrane region" description="Helical" evidence="7">
    <location>
        <begin position="96"/>
        <end position="118"/>
    </location>
</feature>
<dbReference type="PANTHER" id="PTHR11058">
    <property type="entry name" value="NADH-UBIQUINONE OXIDOREDUCTASE CHAIN 3"/>
    <property type="match status" value="1"/>
</dbReference>
<dbReference type="GO" id="GO:0030964">
    <property type="term" value="C:NADH dehydrogenase complex"/>
    <property type="evidence" value="ECO:0007669"/>
    <property type="project" value="TreeGrafter"/>
</dbReference>
<evidence type="ECO:0000313" key="8">
    <source>
        <dbReference type="EMBL" id="SVB52553.1"/>
    </source>
</evidence>
<keyword evidence="4 7" id="KW-0812">Transmembrane</keyword>
<evidence type="ECO:0000256" key="6">
    <source>
        <dbReference type="ARBA" id="ARBA00023136"/>
    </source>
</evidence>
<protein>
    <recommendedName>
        <fullName evidence="9">NADH:ubiquinone oxidoreductase subunit 3 (Chain A)</fullName>
    </recommendedName>
</protein>
<keyword evidence="3" id="KW-0813">Transport</keyword>
<dbReference type="Pfam" id="PF00507">
    <property type="entry name" value="Oxidored_q4"/>
    <property type="match status" value="1"/>
</dbReference>
<dbReference type="GO" id="GO:0016651">
    <property type="term" value="F:oxidoreductase activity, acting on NAD(P)H"/>
    <property type="evidence" value="ECO:0007669"/>
    <property type="project" value="InterPro"/>
</dbReference>
<dbReference type="InterPro" id="IPR000440">
    <property type="entry name" value="NADH_UbQ/plastoQ_OxRdtase_su3"/>
</dbReference>
<keyword evidence="5 7" id="KW-1133">Transmembrane helix</keyword>
<accession>A0A382ERE8</accession>
<keyword evidence="6 7" id="KW-0472">Membrane</keyword>
<organism evidence="8">
    <name type="scientific">marine metagenome</name>
    <dbReference type="NCBI Taxonomy" id="408172"/>
    <lineage>
        <taxon>unclassified sequences</taxon>
        <taxon>metagenomes</taxon>
        <taxon>ecological metagenomes</taxon>
    </lineage>
</organism>
<comment type="similarity">
    <text evidence="2">Belongs to the complex I subunit 3 family.</text>
</comment>